<dbReference type="HOGENOM" id="CLU_3160033_0_0_1"/>
<name>W9Z4M9_FUSOX</name>
<organism evidence="1">
    <name type="scientific">Fusarium oxysporum f. sp. melonis 26406</name>
    <dbReference type="NCBI Taxonomy" id="1089452"/>
    <lineage>
        <taxon>Eukaryota</taxon>
        <taxon>Fungi</taxon>
        <taxon>Dikarya</taxon>
        <taxon>Ascomycota</taxon>
        <taxon>Pezizomycotina</taxon>
        <taxon>Sordariomycetes</taxon>
        <taxon>Hypocreomycetidae</taxon>
        <taxon>Hypocreales</taxon>
        <taxon>Nectriaceae</taxon>
        <taxon>Fusarium</taxon>
        <taxon>Fusarium oxysporum species complex</taxon>
    </lineage>
</organism>
<gene>
    <name evidence="1" type="ORF">FOMG_20002</name>
</gene>
<evidence type="ECO:0000313" key="1">
    <source>
        <dbReference type="EMBL" id="EXK23218.1"/>
    </source>
</evidence>
<protein>
    <submittedName>
        <fullName evidence="1">Uncharacterized protein</fullName>
    </submittedName>
</protein>
<reference evidence="1" key="1">
    <citation type="submission" date="2012-04" db="EMBL/GenBank/DDBJ databases">
        <title>The Genome Sequence of Fusarium oxysporum melonis.</title>
        <authorList>
            <consortium name="The Broad Institute Genome Sequencing Platform"/>
            <person name="Ma L.-J."/>
            <person name="Gale L.R."/>
            <person name="Schwartz D.C."/>
            <person name="Zhou S."/>
            <person name="Corby-Kistler H."/>
            <person name="Young S.K."/>
            <person name="Zeng Q."/>
            <person name="Gargeya S."/>
            <person name="Fitzgerald M."/>
            <person name="Haas B."/>
            <person name="Abouelleil A."/>
            <person name="Alvarado L."/>
            <person name="Arachchi H.M."/>
            <person name="Berlin A."/>
            <person name="Brown A."/>
            <person name="Chapman S.B."/>
            <person name="Chen Z."/>
            <person name="Dunbar C."/>
            <person name="Freedman E."/>
            <person name="Gearin G."/>
            <person name="Goldberg J."/>
            <person name="Griggs A."/>
            <person name="Gujja S."/>
            <person name="Heiman D."/>
            <person name="Howarth C."/>
            <person name="Larson L."/>
            <person name="Lui A."/>
            <person name="MacDonald P.J.P."/>
            <person name="Montmayeur A."/>
            <person name="Murphy C."/>
            <person name="Neiman D."/>
            <person name="Pearson M."/>
            <person name="Priest M."/>
            <person name="Roberts A."/>
            <person name="Saif S."/>
            <person name="Shea T."/>
            <person name="Shenoy N."/>
            <person name="Sisk P."/>
            <person name="Stolte C."/>
            <person name="Sykes S."/>
            <person name="Wortman J."/>
            <person name="Nusbaum C."/>
            <person name="Birren B."/>
        </authorList>
    </citation>
    <scope>NUCLEOTIDE SEQUENCE</scope>
    <source>
        <strain evidence="1">26406</strain>
    </source>
</reference>
<reference evidence="1" key="2">
    <citation type="submission" date="2014-02" db="EMBL/GenBank/DDBJ databases">
        <title>Annotation of the Genome Sequence of Fusarium oxysporum f. sp. melonis 26406.</title>
        <authorList>
            <consortium name="The Broad Institute Genomics Platform"/>
            <person name="Ma L.-J."/>
            <person name="Corby-Kistler H."/>
            <person name="Broz K."/>
            <person name="Gale L.R."/>
            <person name="Jonkers W."/>
            <person name="O'Donnell K."/>
            <person name="Ploetz R."/>
            <person name="Steinberg C."/>
            <person name="Schwartz D.C."/>
            <person name="VanEtten H."/>
            <person name="Zhou S."/>
            <person name="Young S.K."/>
            <person name="Zeng Q."/>
            <person name="Gargeya S."/>
            <person name="Fitzgerald M."/>
            <person name="Abouelleil A."/>
            <person name="Alvarado L."/>
            <person name="Chapman S.B."/>
            <person name="Gainer-Dewar J."/>
            <person name="Goldberg J."/>
            <person name="Griggs A."/>
            <person name="Gujja S."/>
            <person name="Hansen M."/>
            <person name="Howarth C."/>
            <person name="Imamovic A."/>
            <person name="Ireland A."/>
            <person name="Larimer J."/>
            <person name="McCowan C."/>
            <person name="Murphy C."/>
            <person name="Pearson M."/>
            <person name="Poon T.W."/>
            <person name="Priest M."/>
            <person name="Roberts A."/>
            <person name="Saif S."/>
            <person name="Shea T."/>
            <person name="Sykes S."/>
            <person name="Wortman J."/>
            <person name="Nusbaum C."/>
            <person name="Birren B."/>
        </authorList>
    </citation>
    <scope>NUCLEOTIDE SEQUENCE</scope>
    <source>
        <strain evidence="1">26406</strain>
    </source>
</reference>
<dbReference type="Proteomes" id="UP000030703">
    <property type="component" value="Unassembled WGS sequence"/>
</dbReference>
<proteinExistence type="predicted"/>
<sequence>MGVLHIRVIWRHQRHMDEEEGEAKPEALVRAGQCPAAPAVCGRRKARC</sequence>
<accession>W9Z4M9</accession>
<dbReference type="VEuPathDB" id="FungiDB:FOMG_20002"/>
<dbReference type="EMBL" id="KI981206">
    <property type="protein sequence ID" value="EXK23218.1"/>
    <property type="molecule type" value="Genomic_DNA"/>
</dbReference>
<dbReference type="AlphaFoldDB" id="W9Z4M9"/>